<comment type="caution">
    <text evidence="2">The sequence shown here is derived from an EMBL/GenBank/DDBJ whole genome shotgun (WGS) entry which is preliminary data.</text>
</comment>
<gene>
    <name evidence="2" type="ORF">LNTAR_07089</name>
</gene>
<dbReference type="OrthoDB" id="10000297at2"/>
<dbReference type="Proteomes" id="UP000004947">
    <property type="component" value="Unassembled WGS sequence"/>
</dbReference>
<dbReference type="EMBL" id="ABCK01000012">
    <property type="protein sequence ID" value="EDM26989.1"/>
    <property type="molecule type" value="Genomic_DNA"/>
</dbReference>
<organism evidence="2 3">
    <name type="scientific">Lentisphaera araneosa HTCC2155</name>
    <dbReference type="NCBI Taxonomy" id="313628"/>
    <lineage>
        <taxon>Bacteria</taxon>
        <taxon>Pseudomonadati</taxon>
        <taxon>Lentisphaerota</taxon>
        <taxon>Lentisphaeria</taxon>
        <taxon>Lentisphaerales</taxon>
        <taxon>Lentisphaeraceae</taxon>
        <taxon>Lentisphaera</taxon>
    </lineage>
</organism>
<keyword evidence="3" id="KW-1185">Reference proteome</keyword>
<evidence type="ECO:0000313" key="3">
    <source>
        <dbReference type="Proteomes" id="UP000004947"/>
    </source>
</evidence>
<proteinExistence type="predicted"/>
<name>A6DMV3_9BACT</name>
<keyword evidence="1" id="KW-0732">Signal</keyword>
<accession>A6DMV3</accession>
<protein>
    <submittedName>
        <fullName evidence="2">Uncharacterized protein</fullName>
    </submittedName>
</protein>
<feature type="chain" id="PRO_5002694559" evidence="1">
    <location>
        <begin position="27"/>
        <end position="215"/>
    </location>
</feature>
<evidence type="ECO:0000313" key="2">
    <source>
        <dbReference type="EMBL" id="EDM26989.1"/>
    </source>
</evidence>
<dbReference type="RefSeq" id="WP_007279196.1">
    <property type="nucleotide sequence ID" value="NZ_ABCK01000012.1"/>
</dbReference>
<evidence type="ECO:0000256" key="1">
    <source>
        <dbReference type="SAM" id="SignalP"/>
    </source>
</evidence>
<dbReference type="AlphaFoldDB" id="A6DMV3"/>
<sequence>MKKLTMRKSLCLVTLSLFVGMSSIYSKETESVSKVDDSFKEIDGVKIKNIFEKYAKEIEPLKNGHDQKIELNQNLVAGKLSREEYNNSQKHRFDLGESREGLGVAFFRTNEDTYGKLYYTWGVGHKLHIQEVIVYDKNSQEKQLKSLNNLVLSPAGHVDLDSGFGSGIPGLGKAAKNGTYNPDIHCSSGDGVDDARAYLRSTGGGVLMFPVSLGN</sequence>
<feature type="signal peptide" evidence="1">
    <location>
        <begin position="1"/>
        <end position="26"/>
    </location>
</feature>
<reference evidence="2 3" key="1">
    <citation type="journal article" date="2010" name="J. Bacteriol.">
        <title>Genome sequence of Lentisphaera araneosa HTCC2155T, the type species of the order Lentisphaerales in the phylum Lentisphaerae.</title>
        <authorList>
            <person name="Thrash J.C."/>
            <person name="Cho J.C."/>
            <person name="Vergin K.L."/>
            <person name="Morris R.M."/>
            <person name="Giovannoni S.J."/>
        </authorList>
    </citation>
    <scope>NUCLEOTIDE SEQUENCE [LARGE SCALE GENOMIC DNA]</scope>
    <source>
        <strain evidence="2 3">HTCC2155</strain>
    </source>
</reference>